<dbReference type="EMBL" id="ACNN01000018">
    <property type="protein sequence ID" value="EEN82885.1"/>
    <property type="molecule type" value="Genomic_DNA"/>
</dbReference>
<dbReference type="eggNOG" id="COG2503">
    <property type="taxonomic scope" value="Bacteria"/>
</dbReference>
<dbReference type="InterPro" id="IPR006423">
    <property type="entry name" value="Lipo_e_P4"/>
</dbReference>
<dbReference type="Gene3D" id="3.40.50.1000">
    <property type="entry name" value="HAD superfamily/HAD-like"/>
    <property type="match status" value="1"/>
</dbReference>
<dbReference type="InterPro" id="IPR023214">
    <property type="entry name" value="HAD_sf"/>
</dbReference>
<dbReference type="InterPro" id="IPR005519">
    <property type="entry name" value="Acid_phosphat_B-like"/>
</dbReference>
<sequence length="253" mass="28913">MIGGKLYTSAWIQHSAEYKALCQQAYNIATDRVLEATRSPLAPGAKPWAVVTDIDETILDNTPNAVHLALRGKEFTSESWNKWCELAEADTLMGALDFFCLAQDRGVEIFYVSNRDPESRVATLANLQKFGFPQADEEHLLLREQTSDKSSRREKILSKYNILLLLGDNLGDFDHIFDRLNAKDRREAVQKFKSEFGKKFIVLPNPNYGTWERVLLHEASSNAEKEHLLMHQQHLLMHQEHLLIHSLHSQSGE</sequence>
<comment type="caution">
    <text evidence="2">The sequence shown here is derived from an EMBL/GenBank/DDBJ whole genome shotgun (WGS) entry which is preliminary data.</text>
</comment>
<dbReference type="PANTHER" id="PTHR31284">
    <property type="entry name" value="ACID PHOSPHATASE-LIKE PROTEIN"/>
    <property type="match status" value="1"/>
</dbReference>
<reference evidence="2 3" key="1">
    <citation type="submission" date="2009-04" db="EMBL/GenBank/DDBJ databases">
        <authorList>
            <person name="Sebastian Y."/>
            <person name="Madupu R."/>
            <person name="Durkin A.S."/>
            <person name="Torralba M."/>
            <person name="Methe B."/>
            <person name="Sutton G.G."/>
            <person name="Strausberg R.L."/>
            <person name="Nelson K.E."/>
        </authorList>
    </citation>
    <scope>NUCLEOTIDE SEQUENCE [LARGE SCALE GENOMIC DNA]</scope>
    <source>
        <strain evidence="3">ATCC 35406 / BCRC 14492 / JCM 8526 / NCTC 13058 / HG 370</strain>
    </source>
</reference>
<gene>
    <name evidence="2" type="ORF">POREN0001_1592</name>
</gene>
<protein>
    <submittedName>
        <fullName evidence="2">5'-nucleotidase, lipoprotein e(P4) family</fullName>
    </submittedName>
</protein>
<dbReference type="NCBIfam" id="TIGR01533">
    <property type="entry name" value="lipo_e_P4"/>
    <property type="match status" value="1"/>
</dbReference>
<dbReference type="Pfam" id="PF03767">
    <property type="entry name" value="Acid_phosphat_B"/>
    <property type="match status" value="1"/>
</dbReference>
<evidence type="ECO:0000313" key="2">
    <source>
        <dbReference type="EMBL" id="EEN82885.1"/>
    </source>
</evidence>
<keyword evidence="1" id="KW-0732">Signal</keyword>
<dbReference type="AlphaFoldDB" id="C3JAA4"/>
<organism evidence="2 3">
    <name type="scientific">Porphyromonas endodontalis (strain ATCC 35406 / DSM 24491 / JCM 8526 / CCUG 16442 / BCRC 14492 / NCTC 13058 / HG 370)</name>
    <name type="common">Bacteroides endodontalis</name>
    <dbReference type="NCBI Taxonomy" id="553175"/>
    <lineage>
        <taxon>Bacteria</taxon>
        <taxon>Pseudomonadati</taxon>
        <taxon>Bacteroidota</taxon>
        <taxon>Bacteroidia</taxon>
        <taxon>Bacteroidales</taxon>
        <taxon>Porphyromonadaceae</taxon>
        <taxon>Porphyromonas</taxon>
    </lineage>
</organism>
<evidence type="ECO:0000256" key="1">
    <source>
        <dbReference type="ARBA" id="ARBA00022729"/>
    </source>
</evidence>
<dbReference type="SUPFAM" id="SSF56784">
    <property type="entry name" value="HAD-like"/>
    <property type="match status" value="1"/>
</dbReference>
<accession>C3JAA4</accession>
<dbReference type="Proteomes" id="UP000004295">
    <property type="component" value="Unassembled WGS sequence"/>
</dbReference>
<evidence type="ECO:0000313" key="3">
    <source>
        <dbReference type="Proteomes" id="UP000004295"/>
    </source>
</evidence>
<dbReference type="SFLD" id="SFLDG01125">
    <property type="entry name" value="C1.1:_Acid_Phosphatase_Like"/>
    <property type="match status" value="1"/>
</dbReference>
<dbReference type="GO" id="GO:0009279">
    <property type="term" value="C:cell outer membrane"/>
    <property type="evidence" value="ECO:0007669"/>
    <property type="project" value="InterPro"/>
</dbReference>
<name>C3JAA4_POREA</name>
<dbReference type="PANTHER" id="PTHR31284:SF10">
    <property type="entry name" value="ACID PHOSPHATASE-LIKE PROTEIN"/>
    <property type="match status" value="1"/>
</dbReference>
<dbReference type="InterPro" id="IPR036412">
    <property type="entry name" value="HAD-like_sf"/>
</dbReference>
<keyword evidence="2" id="KW-0449">Lipoprotein</keyword>
<dbReference type="SFLD" id="SFLDS00003">
    <property type="entry name" value="Haloacid_Dehalogenase"/>
    <property type="match status" value="1"/>
</dbReference>
<dbReference type="CDD" id="cd07534">
    <property type="entry name" value="HAD_CAP"/>
    <property type="match status" value="1"/>
</dbReference>
<proteinExistence type="predicted"/>
<dbReference type="STRING" id="553175.POREN0001_1592"/>
<keyword evidence="3" id="KW-1185">Reference proteome</keyword>
<dbReference type="PIRSF" id="PIRSF019271">
    <property type="entry name" value="Acid_Ptase_C"/>
    <property type="match status" value="1"/>
</dbReference>